<sequence>MALIGVAVGYGQGSFRYQAELPVVQQDGFYRIVITPEIAARALDGLTDIRLALAASDSTIPFINDPAVASVLKPEFRLFPLLESGRDTAGRYFNTAENSGQVVVNMLELRFRNAIVGRGLSMFGSDDNRQWFAIKEHIPLESVNSDDDSSFVQAIPLPGVRYRYIRIVQEEKGLVPVKLLQAGIYKNDLLEGKFVLLPPAAITQRDSSNRKSYIRLDWKEPFTLDKLVLQPDGARFFHRSVSLYANETCTDILNTRLLRSGGTGDINVKNRGKSLWLVVENEDDQPLRWNRIIAYQLQQSVIAWLRAGEKYRLLAGDDSLKTPPQYDLKYFRDSLPRVMADIQPAGLLARQQPVKASSGNGIGKSMLWIAIIIVLALLTIISLRLAGDLRNRMP</sequence>
<comment type="caution">
    <text evidence="2">The sequence shown here is derived from an EMBL/GenBank/DDBJ whole genome shotgun (WGS) entry which is preliminary data.</text>
</comment>
<evidence type="ECO:0000313" key="3">
    <source>
        <dbReference type="Proteomes" id="UP000033121"/>
    </source>
</evidence>
<dbReference type="EMBL" id="BBWV01000004">
    <property type="protein sequence ID" value="GAO44847.1"/>
    <property type="molecule type" value="Genomic_DNA"/>
</dbReference>
<feature type="transmembrane region" description="Helical" evidence="1">
    <location>
        <begin position="366"/>
        <end position="386"/>
    </location>
</feature>
<keyword evidence="1" id="KW-1133">Transmembrane helix</keyword>
<gene>
    <name evidence="2" type="ORF">FPE01S_04_00900</name>
</gene>
<evidence type="ECO:0008006" key="4">
    <source>
        <dbReference type="Google" id="ProtNLM"/>
    </source>
</evidence>
<protein>
    <recommendedName>
        <fullName evidence="4">DUF3999 domain-containing protein</fullName>
    </recommendedName>
</protein>
<organism evidence="2 3">
    <name type="scientific">Flavihumibacter petaseus NBRC 106054</name>
    <dbReference type="NCBI Taxonomy" id="1220578"/>
    <lineage>
        <taxon>Bacteria</taxon>
        <taxon>Pseudomonadati</taxon>
        <taxon>Bacteroidota</taxon>
        <taxon>Chitinophagia</taxon>
        <taxon>Chitinophagales</taxon>
        <taxon>Chitinophagaceae</taxon>
        <taxon>Flavihumibacter</taxon>
    </lineage>
</organism>
<dbReference type="Proteomes" id="UP000033121">
    <property type="component" value="Unassembled WGS sequence"/>
</dbReference>
<reference evidence="2 3" key="1">
    <citation type="submission" date="2015-04" db="EMBL/GenBank/DDBJ databases">
        <title>Whole genome shotgun sequence of Flavihumibacter petaseus NBRC 106054.</title>
        <authorList>
            <person name="Miyazawa S."/>
            <person name="Hosoyama A."/>
            <person name="Hashimoto M."/>
            <person name="Noguchi M."/>
            <person name="Tsuchikane K."/>
            <person name="Ohji S."/>
            <person name="Yamazoe A."/>
            <person name="Ichikawa N."/>
            <person name="Kimura A."/>
            <person name="Fujita N."/>
        </authorList>
    </citation>
    <scope>NUCLEOTIDE SEQUENCE [LARGE SCALE GENOMIC DNA]</scope>
    <source>
        <strain evidence="2 3">NBRC 106054</strain>
    </source>
</reference>
<keyword evidence="1" id="KW-0472">Membrane</keyword>
<evidence type="ECO:0000313" key="2">
    <source>
        <dbReference type="EMBL" id="GAO44847.1"/>
    </source>
</evidence>
<accession>A0A0E9N4E3</accession>
<name>A0A0E9N4E3_9BACT</name>
<evidence type="ECO:0000256" key="1">
    <source>
        <dbReference type="SAM" id="Phobius"/>
    </source>
</evidence>
<proteinExistence type="predicted"/>
<keyword evidence="3" id="KW-1185">Reference proteome</keyword>
<keyword evidence="1" id="KW-0812">Transmembrane</keyword>
<dbReference type="AlphaFoldDB" id="A0A0E9N4E3"/>
<dbReference type="STRING" id="1220578.FPE01S_04_00900"/>